<dbReference type="InterPro" id="IPR036390">
    <property type="entry name" value="WH_DNA-bd_sf"/>
</dbReference>
<dbReference type="Pfam" id="PF00392">
    <property type="entry name" value="GntR"/>
    <property type="match status" value="1"/>
</dbReference>
<reference evidence="5 6" key="1">
    <citation type="submission" date="2020-07" db="EMBL/GenBank/DDBJ databases">
        <title>A new beta-1,3-glucan-decomposing anaerobic bacterium isolated from anoxic soil subjected to biological soil disinfestation.</title>
        <authorList>
            <person name="Ueki A."/>
            <person name="Tonouchi A."/>
        </authorList>
    </citation>
    <scope>NUCLEOTIDE SEQUENCE [LARGE SCALE GENOMIC DNA]</scope>
    <source>
        <strain evidence="5 6">TW1</strain>
    </source>
</reference>
<dbReference type="PROSITE" id="PS50949">
    <property type="entry name" value="HTH_GNTR"/>
    <property type="match status" value="1"/>
</dbReference>
<dbReference type="AlphaFoldDB" id="A0A6V8SIS8"/>
<keyword evidence="1" id="KW-0805">Transcription regulation</keyword>
<dbReference type="InterPro" id="IPR036388">
    <property type="entry name" value="WH-like_DNA-bd_sf"/>
</dbReference>
<dbReference type="Gene3D" id="1.10.10.10">
    <property type="entry name" value="Winged helix-like DNA-binding domain superfamily/Winged helix DNA-binding domain"/>
    <property type="match status" value="1"/>
</dbReference>
<proteinExistence type="predicted"/>
<dbReference type="CDD" id="cd07377">
    <property type="entry name" value="WHTH_GntR"/>
    <property type="match status" value="1"/>
</dbReference>
<keyword evidence="2" id="KW-0238">DNA-binding</keyword>
<name>A0A6V8SIS8_9CLOT</name>
<dbReference type="PANTHER" id="PTHR38445">
    <property type="entry name" value="HTH-TYPE TRANSCRIPTIONAL REPRESSOR YTRA"/>
    <property type="match status" value="1"/>
</dbReference>
<dbReference type="SMART" id="SM00345">
    <property type="entry name" value="HTH_GNTR"/>
    <property type="match status" value="1"/>
</dbReference>
<sequence>MTIIIKNSSGIPIYEQIKEQVKESILNDEINEGDILPSIRQLAADLKVSVITTTRAYTELEQEGYIINVQGKGCYVAPKDSELIREQLLRRIEDGFNAAINAARIAKLSREELQKLFEFTLEGNQYE</sequence>
<dbReference type="RefSeq" id="WP_183278051.1">
    <property type="nucleotide sequence ID" value="NZ_BLZR01000001.1"/>
</dbReference>
<gene>
    <name evidence="5" type="ORF">bsdtw1_02739</name>
</gene>
<dbReference type="InterPro" id="IPR000524">
    <property type="entry name" value="Tscrpt_reg_HTH_GntR"/>
</dbReference>
<evidence type="ECO:0000256" key="1">
    <source>
        <dbReference type="ARBA" id="ARBA00023015"/>
    </source>
</evidence>
<evidence type="ECO:0000259" key="4">
    <source>
        <dbReference type="PROSITE" id="PS50949"/>
    </source>
</evidence>
<protein>
    <submittedName>
        <fullName evidence="5">HTH-type transcriptional repressor YtrA</fullName>
    </submittedName>
</protein>
<feature type="domain" description="HTH gntR-type" evidence="4">
    <location>
        <begin position="11"/>
        <end position="79"/>
    </location>
</feature>
<evidence type="ECO:0000256" key="2">
    <source>
        <dbReference type="ARBA" id="ARBA00023125"/>
    </source>
</evidence>
<keyword evidence="6" id="KW-1185">Reference proteome</keyword>
<dbReference type="EMBL" id="BLZR01000001">
    <property type="protein sequence ID" value="GFP76636.1"/>
    <property type="molecule type" value="Genomic_DNA"/>
</dbReference>
<dbReference type="SUPFAM" id="SSF46785">
    <property type="entry name" value="Winged helix' DNA-binding domain"/>
    <property type="match status" value="1"/>
</dbReference>
<evidence type="ECO:0000313" key="6">
    <source>
        <dbReference type="Proteomes" id="UP000580568"/>
    </source>
</evidence>
<comment type="caution">
    <text evidence="5">The sequence shown here is derived from an EMBL/GenBank/DDBJ whole genome shotgun (WGS) entry which is preliminary data.</text>
</comment>
<evidence type="ECO:0000313" key="5">
    <source>
        <dbReference type="EMBL" id="GFP76636.1"/>
    </source>
</evidence>
<organism evidence="5 6">
    <name type="scientific">Clostridium fungisolvens</name>
    <dbReference type="NCBI Taxonomy" id="1604897"/>
    <lineage>
        <taxon>Bacteria</taxon>
        <taxon>Bacillati</taxon>
        <taxon>Bacillota</taxon>
        <taxon>Clostridia</taxon>
        <taxon>Eubacteriales</taxon>
        <taxon>Clostridiaceae</taxon>
        <taxon>Clostridium</taxon>
    </lineage>
</organism>
<evidence type="ECO:0000256" key="3">
    <source>
        <dbReference type="ARBA" id="ARBA00023163"/>
    </source>
</evidence>
<dbReference type="PANTHER" id="PTHR38445:SF7">
    <property type="entry name" value="GNTR-FAMILY TRANSCRIPTIONAL REGULATOR"/>
    <property type="match status" value="1"/>
</dbReference>
<dbReference type="GO" id="GO:0003700">
    <property type="term" value="F:DNA-binding transcription factor activity"/>
    <property type="evidence" value="ECO:0007669"/>
    <property type="project" value="InterPro"/>
</dbReference>
<dbReference type="Proteomes" id="UP000580568">
    <property type="component" value="Unassembled WGS sequence"/>
</dbReference>
<dbReference type="GO" id="GO:0003677">
    <property type="term" value="F:DNA binding"/>
    <property type="evidence" value="ECO:0007669"/>
    <property type="project" value="UniProtKB-KW"/>
</dbReference>
<accession>A0A6V8SIS8</accession>
<keyword evidence="3" id="KW-0804">Transcription</keyword>